<protein>
    <submittedName>
        <fullName evidence="2">Uncharacterized protein</fullName>
    </submittedName>
</protein>
<proteinExistence type="predicted"/>
<feature type="compositionally biased region" description="Polar residues" evidence="1">
    <location>
        <begin position="97"/>
        <end position="117"/>
    </location>
</feature>
<accession>K1W5W6</accession>
<reference evidence="2 3" key="1">
    <citation type="journal article" date="2012" name="Eukaryot. Cell">
        <title>Genome sequence of the Trichosporon asahii environmental strain CBS 8904.</title>
        <authorList>
            <person name="Yang R.Y."/>
            <person name="Li H.T."/>
            <person name="Zhu H."/>
            <person name="Zhou G.P."/>
            <person name="Wang M."/>
            <person name="Wang L."/>
        </authorList>
    </citation>
    <scope>NUCLEOTIDE SEQUENCE [LARGE SCALE GENOMIC DNA]</scope>
    <source>
        <strain evidence="2 3">CBS 8904</strain>
    </source>
</reference>
<dbReference type="Proteomes" id="UP000006757">
    <property type="component" value="Unassembled WGS sequence"/>
</dbReference>
<dbReference type="EMBL" id="AMBO01000227">
    <property type="protein sequence ID" value="EKD04318.1"/>
    <property type="molecule type" value="Genomic_DNA"/>
</dbReference>
<organism evidence="2 3">
    <name type="scientific">Trichosporon asahii var. asahii (strain CBS 8904)</name>
    <name type="common">Yeast</name>
    <dbReference type="NCBI Taxonomy" id="1220162"/>
    <lineage>
        <taxon>Eukaryota</taxon>
        <taxon>Fungi</taxon>
        <taxon>Dikarya</taxon>
        <taxon>Basidiomycota</taxon>
        <taxon>Agaricomycotina</taxon>
        <taxon>Tremellomycetes</taxon>
        <taxon>Trichosporonales</taxon>
        <taxon>Trichosporonaceae</taxon>
        <taxon>Trichosporon</taxon>
    </lineage>
</organism>
<evidence type="ECO:0000256" key="1">
    <source>
        <dbReference type="SAM" id="MobiDB-lite"/>
    </source>
</evidence>
<feature type="region of interest" description="Disordered" evidence="1">
    <location>
        <begin position="296"/>
        <end position="345"/>
    </location>
</feature>
<feature type="compositionally biased region" description="Low complexity" evidence="1">
    <location>
        <begin position="150"/>
        <end position="168"/>
    </location>
</feature>
<feature type="compositionally biased region" description="Polar residues" evidence="1">
    <location>
        <begin position="475"/>
        <end position="486"/>
    </location>
</feature>
<feature type="compositionally biased region" description="Low complexity" evidence="1">
    <location>
        <begin position="430"/>
        <end position="446"/>
    </location>
</feature>
<dbReference type="AlphaFoldDB" id="K1W5W6"/>
<name>K1W5W6_TRIAC</name>
<comment type="caution">
    <text evidence="2">The sequence shown here is derived from an EMBL/GenBank/DDBJ whole genome shotgun (WGS) entry which is preliminary data.</text>
</comment>
<feature type="compositionally biased region" description="Low complexity" evidence="1">
    <location>
        <begin position="55"/>
        <end position="72"/>
    </location>
</feature>
<dbReference type="InParanoid" id="K1W5W6"/>
<keyword evidence="3" id="KW-1185">Reference proteome</keyword>
<feature type="region of interest" description="Disordered" evidence="1">
    <location>
        <begin position="408"/>
        <end position="486"/>
    </location>
</feature>
<feature type="compositionally biased region" description="Polar residues" evidence="1">
    <location>
        <begin position="207"/>
        <end position="218"/>
    </location>
</feature>
<feature type="compositionally biased region" description="Low complexity" evidence="1">
    <location>
        <begin position="318"/>
        <end position="345"/>
    </location>
</feature>
<evidence type="ECO:0000313" key="3">
    <source>
        <dbReference type="Proteomes" id="UP000006757"/>
    </source>
</evidence>
<sequence length="486" mass="51740">MSLNAKGGDDKLSFHERWKLIPLKVVRRREDGARSAAPLKNDSDESPSFNLVDFTPTSTSLTATTTTPSLPTRPHTIHGTRNSIFRPDALLPIIESSPRSENPTLPSTPRSMSTSLKLNDGHSPTDGSGGKSLPPTPQEAGDTGLPTPPSTTHASSTSTHTRQSSVHSVAGTSGTFGEDTNGLANGLANGHSDDTHGCASPGPPETPNLSNPVLSSTTRRPHSSWHPSAEAAPQYTPSDPLFSASELPMLRESPSQITLLSERDPREEETARLMCEVRRLTEAMAALEGDRRHMAQYHGHSHSHSPSMPNAMPAGLLTAPPNAPSNESPNATSSGQQLQPQNSQLQRHVPQLTVVPGFHPMQAGFMPFMAFWPPPQPQYLPCQCANQVQMMKGQLAELAAAVERLDFRPATPPHSPPRHRVRRPLPPRPVASLSQDTTPPAATPTPSRSATLEEASGSGTSSEATSSEASSSGTISRRASESSASK</sequence>
<gene>
    <name evidence="2" type="ORF">A1Q2_01349</name>
</gene>
<feature type="compositionally biased region" description="Low complexity" evidence="1">
    <location>
        <begin position="454"/>
        <end position="474"/>
    </location>
</feature>
<dbReference type="HOGENOM" id="CLU_044123_0_0_1"/>
<feature type="region of interest" description="Disordered" evidence="1">
    <location>
        <begin position="29"/>
        <end position="242"/>
    </location>
</feature>
<feature type="compositionally biased region" description="Basic residues" evidence="1">
    <location>
        <begin position="416"/>
        <end position="425"/>
    </location>
</feature>
<evidence type="ECO:0000313" key="2">
    <source>
        <dbReference type="EMBL" id="EKD04318.1"/>
    </source>
</evidence>